<accession>A0A1G6VGS9</accession>
<dbReference type="EMBL" id="FNAG01000003">
    <property type="protein sequence ID" value="SDD52822.1"/>
    <property type="molecule type" value="Genomic_DNA"/>
</dbReference>
<keyword evidence="3" id="KW-1185">Reference proteome</keyword>
<evidence type="ECO:0000256" key="1">
    <source>
        <dbReference type="SAM" id="MobiDB-lite"/>
    </source>
</evidence>
<proteinExistence type="predicted"/>
<protein>
    <submittedName>
        <fullName evidence="2">Uncharacterized protein</fullName>
    </submittedName>
</protein>
<reference evidence="2 3" key="1">
    <citation type="submission" date="2016-10" db="EMBL/GenBank/DDBJ databases">
        <authorList>
            <person name="de Groot N.N."/>
        </authorList>
    </citation>
    <scope>NUCLEOTIDE SEQUENCE [LARGE SCALE GENOMIC DNA]</scope>
    <source>
        <strain evidence="2 3">DSM 16957</strain>
    </source>
</reference>
<organism evidence="2 3">
    <name type="scientific">Aquimonas voraii</name>
    <dbReference type="NCBI Taxonomy" id="265719"/>
    <lineage>
        <taxon>Bacteria</taxon>
        <taxon>Pseudomonadati</taxon>
        <taxon>Pseudomonadota</taxon>
        <taxon>Gammaproteobacteria</taxon>
        <taxon>Lysobacterales</taxon>
        <taxon>Lysobacteraceae</taxon>
        <taxon>Aquimonas</taxon>
    </lineage>
</organism>
<name>A0A1G6VGS9_9GAMM</name>
<evidence type="ECO:0000313" key="3">
    <source>
        <dbReference type="Proteomes" id="UP000199603"/>
    </source>
</evidence>
<feature type="region of interest" description="Disordered" evidence="1">
    <location>
        <begin position="30"/>
        <end position="68"/>
    </location>
</feature>
<sequence length="337" mass="36173">MRRYWLWLASVLLLGGGVWLLAGGWGEVDRESTPAGDLTGPADGADSESFEESRSGETSSAPDSPSAGDIQVAKRAGFGRTGASLTVHLNRLLSSAKTGDMSAFLELEGLLEVCDAIGLGQDEVDLRTWPSDMDISAVLAARDRLMGFCDFSSAGFSHRDYWAQLRDIELSLGARGEHIALMRAAMDPFSAQSMSEGQRDALIARAWDAVRDSDEPWVAQASLEFLLSLGPGAVPRQIAPQIRQFDRDPALAGTGPERRAAIRALAADWIACELGAPCGAYGGLQERHCVSTGNCASHLGVQEYIRQRLLTPPEYGAMVRLVRGIQNAIRAEAEGRG</sequence>
<gene>
    <name evidence="2" type="ORF">SAMN04488509_10378</name>
</gene>
<dbReference type="AlphaFoldDB" id="A0A1G6VGS9"/>
<dbReference type="Proteomes" id="UP000199603">
    <property type="component" value="Unassembled WGS sequence"/>
</dbReference>
<evidence type="ECO:0000313" key="2">
    <source>
        <dbReference type="EMBL" id="SDD52822.1"/>
    </source>
</evidence>